<dbReference type="InterPro" id="IPR022081">
    <property type="entry name" value="DUF3631"/>
</dbReference>
<sequence length="436" mass="48208">MVADYPTLSSVDGCSEVPNGADLLVEVREAIRRYCVLPGEHELIAVVLWCALTHLLAEFDYAPRLVIRSAEKRSGKSRLLEIIDGLVYSPLRAVNATVAYVFRSLGVCPPPTLLFDEADTIFGSKSVADKNEELRGLLNAGFQRGLNFGRVVGSDLATGEFPTFAMAALAGIGRMPETIEDRAVVVIMKRRRDEETVQPYRTRRDGPVLQGLRDRLAVWADTVRERAGALYPELPVDDRAADLWEPLVSVADLAGGAWPKLARDAAVALVSSAAEDDTTRSPALQLLADIRTVFDTRFMKSEALCCKLRALSESPWEQHELNPSRLGIRLCEYSIKARHSPDKKERGYYLADFSDAFARYLPDKVSEVVPPVQGTQCPAQQADTVDTLGRLTDSQATRPNPTTMPQRLKETAVVIAKPPRRQRRRTRGRGASRPRG</sequence>
<reference evidence="3 4" key="1">
    <citation type="journal article" date="2019" name="Sci. Rep.">
        <title>Extended insight into the Mycobacterium chelonae-abscessus complex through whole genome sequencing of Mycobacterium salmoniphilum outbreak and Mycobacterium salmoniphilum-like strains.</title>
        <authorList>
            <person name="Behra P.R.K."/>
            <person name="Das S."/>
            <person name="Pettersson B.M.F."/>
            <person name="Shirreff L."/>
            <person name="DuCote T."/>
            <person name="Jacobsson K.G."/>
            <person name="Ennis D.G."/>
            <person name="Kirsebom L.A."/>
        </authorList>
    </citation>
    <scope>NUCLEOTIDE SEQUENCE [LARGE SCALE GENOMIC DNA]</scope>
    <source>
        <strain evidence="3 4">DE 4585</strain>
    </source>
</reference>
<name>A0A4R8RWY9_9MYCO</name>
<feature type="region of interest" description="Disordered" evidence="1">
    <location>
        <begin position="390"/>
        <end position="436"/>
    </location>
</feature>
<evidence type="ECO:0000256" key="1">
    <source>
        <dbReference type="SAM" id="MobiDB-lite"/>
    </source>
</evidence>
<dbReference type="Proteomes" id="UP000295117">
    <property type="component" value="Unassembled WGS sequence"/>
</dbReference>
<protein>
    <recommendedName>
        <fullName evidence="2">DUF3631 domain-containing protein</fullName>
    </recommendedName>
</protein>
<accession>A0A4R8RWY9</accession>
<feature type="compositionally biased region" description="Polar residues" evidence="1">
    <location>
        <begin position="392"/>
        <end position="405"/>
    </location>
</feature>
<gene>
    <name evidence="3" type="ORF">DE4585_02842</name>
</gene>
<feature type="compositionally biased region" description="Basic residues" evidence="1">
    <location>
        <begin position="418"/>
        <end position="436"/>
    </location>
</feature>
<organism evidence="3 4">
    <name type="scientific">Mycobacteroides salmoniphilum</name>
    <dbReference type="NCBI Taxonomy" id="404941"/>
    <lineage>
        <taxon>Bacteria</taxon>
        <taxon>Bacillati</taxon>
        <taxon>Actinomycetota</taxon>
        <taxon>Actinomycetes</taxon>
        <taxon>Mycobacteriales</taxon>
        <taxon>Mycobacteriaceae</taxon>
        <taxon>Mycobacteroides</taxon>
    </lineage>
</organism>
<evidence type="ECO:0000259" key="2">
    <source>
        <dbReference type="Pfam" id="PF12307"/>
    </source>
</evidence>
<dbReference type="Pfam" id="PF12307">
    <property type="entry name" value="DUF3631"/>
    <property type="match status" value="1"/>
</dbReference>
<proteinExistence type="predicted"/>
<dbReference type="AlphaFoldDB" id="A0A4R8RWY9"/>
<comment type="caution">
    <text evidence="3">The sequence shown here is derived from an EMBL/GenBank/DDBJ whole genome shotgun (WGS) entry which is preliminary data.</text>
</comment>
<feature type="domain" description="DUF3631" evidence="2">
    <location>
        <begin position="188"/>
        <end position="360"/>
    </location>
</feature>
<dbReference type="RefSeq" id="WP_134071670.1">
    <property type="nucleotide sequence ID" value="NZ_PECH01000008.1"/>
</dbReference>
<dbReference type="EMBL" id="PECH01000008">
    <property type="protein sequence ID" value="TDZ79107.1"/>
    <property type="molecule type" value="Genomic_DNA"/>
</dbReference>
<evidence type="ECO:0000313" key="3">
    <source>
        <dbReference type="EMBL" id="TDZ79107.1"/>
    </source>
</evidence>
<evidence type="ECO:0000313" key="4">
    <source>
        <dbReference type="Proteomes" id="UP000295117"/>
    </source>
</evidence>